<dbReference type="PANTHER" id="PTHR12649:SF11">
    <property type="entry name" value="PEPTIDYL-TRNA HYDROLASE 2, MITOCHONDRIAL"/>
    <property type="match status" value="1"/>
</dbReference>
<dbReference type="AlphaFoldDB" id="A0A835K857"/>
<organism evidence="5 6">
    <name type="scientific">Salix dunnii</name>
    <dbReference type="NCBI Taxonomy" id="1413687"/>
    <lineage>
        <taxon>Eukaryota</taxon>
        <taxon>Viridiplantae</taxon>
        <taxon>Streptophyta</taxon>
        <taxon>Embryophyta</taxon>
        <taxon>Tracheophyta</taxon>
        <taxon>Spermatophyta</taxon>
        <taxon>Magnoliopsida</taxon>
        <taxon>eudicotyledons</taxon>
        <taxon>Gunneridae</taxon>
        <taxon>Pentapetalae</taxon>
        <taxon>rosids</taxon>
        <taxon>fabids</taxon>
        <taxon>Malpighiales</taxon>
        <taxon>Salicaceae</taxon>
        <taxon>Saliceae</taxon>
        <taxon>Salix</taxon>
    </lineage>
</organism>
<gene>
    <name evidence="5" type="ORF">SADUNF_Sadunf06G0190500</name>
</gene>
<dbReference type="Proteomes" id="UP000657918">
    <property type="component" value="Unassembled WGS sequence"/>
</dbReference>
<evidence type="ECO:0000256" key="3">
    <source>
        <dbReference type="ARBA" id="ARBA00038050"/>
    </source>
</evidence>
<keyword evidence="2" id="KW-0378">Hydrolase</keyword>
<dbReference type="GO" id="GO:0005829">
    <property type="term" value="C:cytosol"/>
    <property type="evidence" value="ECO:0007669"/>
    <property type="project" value="TreeGrafter"/>
</dbReference>
<dbReference type="Pfam" id="PF01981">
    <property type="entry name" value="PTH2"/>
    <property type="match status" value="1"/>
</dbReference>
<comment type="caution">
    <text evidence="5">The sequence shown here is derived from an EMBL/GenBank/DDBJ whole genome shotgun (WGS) entry which is preliminary data.</text>
</comment>
<reference evidence="5 6" key="1">
    <citation type="submission" date="2020-10" db="EMBL/GenBank/DDBJ databases">
        <title>Plant Genome Project.</title>
        <authorList>
            <person name="Zhang R.-G."/>
        </authorList>
    </citation>
    <scope>NUCLEOTIDE SEQUENCE [LARGE SCALE GENOMIC DNA]</scope>
    <source>
        <strain evidence="5">FAFU-HL-1</strain>
        <tissue evidence="5">Leaf</tissue>
    </source>
</reference>
<evidence type="ECO:0000256" key="4">
    <source>
        <dbReference type="ARBA" id="ARBA00048707"/>
    </source>
</evidence>
<protein>
    <recommendedName>
        <fullName evidence="1">peptidyl-tRNA hydrolase</fullName>
        <ecNumber evidence="1">3.1.1.29</ecNumber>
    </recommendedName>
</protein>
<dbReference type="SUPFAM" id="SSF102462">
    <property type="entry name" value="Peptidyl-tRNA hydrolase II"/>
    <property type="match status" value="1"/>
</dbReference>
<dbReference type="GO" id="GO:0005739">
    <property type="term" value="C:mitochondrion"/>
    <property type="evidence" value="ECO:0007669"/>
    <property type="project" value="TreeGrafter"/>
</dbReference>
<comment type="catalytic activity">
    <reaction evidence="4">
        <text>an N-acyl-L-alpha-aminoacyl-tRNA + H2O = an N-acyl-L-amino acid + a tRNA + H(+)</text>
        <dbReference type="Rhea" id="RHEA:54448"/>
        <dbReference type="Rhea" id="RHEA-COMP:10123"/>
        <dbReference type="Rhea" id="RHEA-COMP:13883"/>
        <dbReference type="ChEBI" id="CHEBI:15377"/>
        <dbReference type="ChEBI" id="CHEBI:15378"/>
        <dbReference type="ChEBI" id="CHEBI:59874"/>
        <dbReference type="ChEBI" id="CHEBI:78442"/>
        <dbReference type="ChEBI" id="CHEBI:138191"/>
        <dbReference type="EC" id="3.1.1.29"/>
    </reaction>
</comment>
<sequence>MWGVSKNPSQLPNKKQEKGGLAESFRPENFIPGLIIGFIFGLFLDLSNPSKNQTKKKIFLPGKSQQQSLEDGDKELKMVFVVRQDLKMGAGKIASQCAHAATGMYAELIYRYAGCDNADLCNSKKLRVTQYLYTLQPPDSLETMGAIWTAQNSCYMQESTRNLPNFIMLKSSSLSNSWSTISLLTRNKIREAAENFGLPTFVVADAGRTQLGQRLFLLLDLGQKNQLTQLQGNCGFSNVMEIKDCLSGQISEVNRLVAFAAHSFSFHILEGENLSSVIACGNVQGGIDHAASSCLLRCPGRSRWFLDRPIVCWEKLRNGKLICYFFVSFVYVYIYGRCKLHGKLCTPNHCN</sequence>
<dbReference type="InterPro" id="IPR023476">
    <property type="entry name" value="Pep_tRNA_hydro_II_dom_sf"/>
</dbReference>
<evidence type="ECO:0000313" key="5">
    <source>
        <dbReference type="EMBL" id="KAF9681101.1"/>
    </source>
</evidence>
<dbReference type="PANTHER" id="PTHR12649">
    <property type="entry name" value="PEPTIDYL-TRNA HYDROLASE 2"/>
    <property type="match status" value="1"/>
</dbReference>
<dbReference type="Gene3D" id="3.40.1490.10">
    <property type="entry name" value="Bit1"/>
    <property type="match status" value="1"/>
</dbReference>
<proteinExistence type="inferred from homology"/>
<comment type="similarity">
    <text evidence="3">Belongs to the PTH2 family.</text>
</comment>
<dbReference type="EMBL" id="JADGMS010000006">
    <property type="protein sequence ID" value="KAF9681101.1"/>
    <property type="molecule type" value="Genomic_DNA"/>
</dbReference>
<dbReference type="OrthoDB" id="1733656at2759"/>
<name>A0A835K857_9ROSI</name>
<accession>A0A835K857</accession>
<evidence type="ECO:0000313" key="6">
    <source>
        <dbReference type="Proteomes" id="UP000657918"/>
    </source>
</evidence>
<dbReference type="EC" id="3.1.1.29" evidence="1"/>
<keyword evidence="6" id="KW-1185">Reference proteome</keyword>
<dbReference type="InterPro" id="IPR002833">
    <property type="entry name" value="PTH2"/>
</dbReference>
<evidence type="ECO:0000256" key="1">
    <source>
        <dbReference type="ARBA" id="ARBA00013260"/>
    </source>
</evidence>
<dbReference type="GO" id="GO:0004045">
    <property type="term" value="F:peptidyl-tRNA hydrolase activity"/>
    <property type="evidence" value="ECO:0007669"/>
    <property type="project" value="UniProtKB-EC"/>
</dbReference>
<evidence type="ECO:0000256" key="2">
    <source>
        <dbReference type="ARBA" id="ARBA00022801"/>
    </source>
</evidence>